<dbReference type="Pfam" id="PF02412">
    <property type="entry name" value="TSP_3"/>
    <property type="match status" value="2"/>
</dbReference>
<feature type="region of interest" description="Disordered" evidence="5">
    <location>
        <begin position="362"/>
        <end position="456"/>
    </location>
</feature>
<dbReference type="eggNOG" id="COG2885">
    <property type="taxonomic scope" value="Bacteria"/>
</dbReference>
<dbReference type="InterPro" id="IPR050330">
    <property type="entry name" value="Bact_OuterMem_StrucFunc"/>
</dbReference>
<dbReference type="KEGG" id="scl:sce1502"/>
<dbReference type="PANTHER" id="PTHR30329">
    <property type="entry name" value="STATOR ELEMENT OF FLAGELLAR MOTOR COMPLEX"/>
    <property type="match status" value="1"/>
</dbReference>
<dbReference type="OrthoDB" id="5491949at2"/>
<feature type="chain" id="PRO_5002737720" evidence="6">
    <location>
        <begin position="21"/>
        <end position="601"/>
    </location>
</feature>
<feature type="compositionally biased region" description="Low complexity" evidence="5">
    <location>
        <begin position="311"/>
        <end position="339"/>
    </location>
</feature>
<feature type="signal peptide" evidence="6">
    <location>
        <begin position="1"/>
        <end position="20"/>
    </location>
</feature>
<dbReference type="AlphaFoldDB" id="A9FCG1"/>
<feature type="region of interest" description="Disordered" evidence="5">
    <location>
        <begin position="564"/>
        <end position="601"/>
    </location>
</feature>
<feature type="compositionally biased region" description="Acidic residues" evidence="5">
    <location>
        <begin position="340"/>
        <end position="349"/>
    </location>
</feature>
<dbReference type="InterPro" id="IPR003367">
    <property type="entry name" value="Thrombospondin_3-like_rpt"/>
</dbReference>
<dbReference type="RefSeq" id="WP_012234137.1">
    <property type="nucleotide sequence ID" value="NC_010162.1"/>
</dbReference>
<dbReference type="EMBL" id="AM746676">
    <property type="protein sequence ID" value="CAN91660.1"/>
    <property type="molecule type" value="Genomic_DNA"/>
</dbReference>
<dbReference type="InterPro" id="IPR036737">
    <property type="entry name" value="OmpA-like_sf"/>
</dbReference>
<keyword evidence="9" id="KW-1185">Reference proteome</keyword>
<dbReference type="BioCyc" id="SCEL448385:SCE_RS07760-MONOMER"/>
<evidence type="ECO:0000313" key="8">
    <source>
        <dbReference type="EMBL" id="CAN91660.1"/>
    </source>
</evidence>
<dbReference type="GO" id="GO:0009279">
    <property type="term" value="C:cell outer membrane"/>
    <property type="evidence" value="ECO:0007669"/>
    <property type="project" value="UniProtKB-SubCell"/>
</dbReference>
<sequence>MAYWPARVIAPLLASPLLVAAATASMTAAAQEATALDRLAPAPAGDGLSTVPSAGVSGELRPAVGLLFSYSHQPLSLRGTAPAGSVTWVGRQAMLHALASVELLRRIKLDLDAPFVLDQGGASGALGSIRVTAPAGGATLGDLQAGGRVTLLPQEGLRPAAALGLSVWLPTGDEAAFAGAGAVRYAPRVIVGAEHPGFRWSASAGGRFQKASADSLTGSEVLFSAGAGVRRGPLQLGSELSVWAAAGEGSALEVPGRAGAELLLTARWSLGPLTLDAGAGPGFGRLPGTPKARFFAGIGVAADVVPPATPAAAPSAVAGASTGTKGARGAAPAAPPAADFDGDSVPDAEDACPRVIGEARPPAAAAGARQVFRRGCPPDRDDDGIYDVDDRCPDVPGVSSAAADAGPGGAGSGITAETAANAGSQPASRHGCPADTDGDGIPNAADACPYERGKPSEDRATHGCPFAVRIEGSQIVILQQVQFRTGRAEIEPESFELLSEVAAVLEEHPEIARVAVDGHTDNQGAAQANLSLSQRRALAVVAWLTAHGIDARRLEARGFGARRPLADNRTRDGRAKNRRVEFQIRKRTDEGAAGWKDGPLE</sequence>
<dbReference type="PRINTS" id="PR01021">
    <property type="entry name" value="OMPADOMAIN"/>
</dbReference>
<dbReference type="Proteomes" id="UP000002139">
    <property type="component" value="Chromosome"/>
</dbReference>
<keyword evidence="3 4" id="KW-0472">Membrane</keyword>
<evidence type="ECO:0000256" key="3">
    <source>
        <dbReference type="ARBA" id="ARBA00023136"/>
    </source>
</evidence>
<dbReference type="CDD" id="cd07185">
    <property type="entry name" value="OmpA_C-like"/>
    <property type="match status" value="1"/>
</dbReference>
<dbReference type="InterPro" id="IPR006664">
    <property type="entry name" value="OMP_bac"/>
</dbReference>
<dbReference type="GO" id="GO:0007155">
    <property type="term" value="P:cell adhesion"/>
    <property type="evidence" value="ECO:0007669"/>
    <property type="project" value="InterPro"/>
</dbReference>
<dbReference type="PROSITE" id="PS51123">
    <property type="entry name" value="OMPA_2"/>
    <property type="match status" value="1"/>
</dbReference>
<dbReference type="PRINTS" id="PR01023">
    <property type="entry name" value="NAFLGMOTY"/>
</dbReference>
<reference evidence="8 9" key="1">
    <citation type="journal article" date="2007" name="Nat. Biotechnol.">
        <title>Complete genome sequence of the myxobacterium Sorangium cellulosum.</title>
        <authorList>
            <person name="Schneiker S."/>
            <person name="Perlova O."/>
            <person name="Kaiser O."/>
            <person name="Gerth K."/>
            <person name="Alici A."/>
            <person name="Altmeyer M.O."/>
            <person name="Bartels D."/>
            <person name="Bekel T."/>
            <person name="Beyer S."/>
            <person name="Bode E."/>
            <person name="Bode H.B."/>
            <person name="Bolten C.J."/>
            <person name="Choudhuri J.V."/>
            <person name="Doss S."/>
            <person name="Elnakady Y.A."/>
            <person name="Frank B."/>
            <person name="Gaigalat L."/>
            <person name="Goesmann A."/>
            <person name="Groeger C."/>
            <person name="Gross F."/>
            <person name="Jelsbak L."/>
            <person name="Jelsbak L."/>
            <person name="Kalinowski J."/>
            <person name="Kegler C."/>
            <person name="Knauber T."/>
            <person name="Konietzny S."/>
            <person name="Kopp M."/>
            <person name="Krause L."/>
            <person name="Krug D."/>
            <person name="Linke B."/>
            <person name="Mahmud T."/>
            <person name="Martinez-Arias R."/>
            <person name="McHardy A.C."/>
            <person name="Merai M."/>
            <person name="Meyer F."/>
            <person name="Mormann S."/>
            <person name="Munoz-Dorado J."/>
            <person name="Perez J."/>
            <person name="Pradella S."/>
            <person name="Rachid S."/>
            <person name="Raddatz G."/>
            <person name="Rosenau F."/>
            <person name="Rueckert C."/>
            <person name="Sasse F."/>
            <person name="Scharfe M."/>
            <person name="Schuster S.C."/>
            <person name="Suen G."/>
            <person name="Treuner-Lange A."/>
            <person name="Velicer G.J."/>
            <person name="Vorholter F.-J."/>
            <person name="Weissman K.J."/>
            <person name="Welch R.D."/>
            <person name="Wenzel S.C."/>
            <person name="Whitworth D.E."/>
            <person name="Wilhelm S."/>
            <person name="Wittmann C."/>
            <person name="Bloecker H."/>
            <person name="Puehler A."/>
            <person name="Mueller R."/>
        </authorList>
    </citation>
    <scope>NUCLEOTIDE SEQUENCE [LARGE SCALE GENOMIC DNA]</scope>
    <source>
        <strain evidence="9">So ce56</strain>
    </source>
</reference>
<dbReference type="STRING" id="448385.sce1502"/>
<dbReference type="SUPFAM" id="SSF103088">
    <property type="entry name" value="OmpA-like"/>
    <property type="match status" value="1"/>
</dbReference>
<dbReference type="PANTHER" id="PTHR30329:SF20">
    <property type="entry name" value="EXPORTED PROTEIN"/>
    <property type="match status" value="1"/>
</dbReference>
<dbReference type="InterPro" id="IPR006665">
    <property type="entry name" value="OmpA-like"/>
</dbReference>
<gene>
    <name evidence="8" type="primary">mopB1</name>
    <name evidence="8" type="ordered locus">sce1502</name>
</gene>
<feature type="compositionally biased region" description="Low complexity" evidence="5">
    <location>
        <begin position="362"/>
        <end position="375"/>
    </location>
</feature>
<evidence type="ECO:0000256" key="5">
    <source>
        <dbReference type="SAM" id="MobiDB-lite"/>
    </source>
</evidence>
<dbReference type="Pfam" id="PF00691">
    <property type="entry name" value="OmpA"/>
    <property type="match status" value="1"/>
</dbReference>
<dbReference type="Gene3D" id="3.30.1330.60">
    <property type="entry name" value="OmpA-like domain"/>
    <property type="match status" value="1"/>
</dbReference>
<evidence type="ECO:0000256" key="6">
    <source>
        <dbReference type="SAM" id="SignalP"/>
    </source>
</evidence>
<evidence type="ECO:0000256" key="2">
    <source>
        <dbReference type="ARBA" id="ARBA00022729"/>
    </source>
</evidence>
<evidence type="ECO:0000313" key="9">
    <source>
        <dbReference type="Proteomes" id="UP000002139"/>
    </source>
</evidence>
<keyword evidence="2 6" id="KW-0732">Signal</keyword>
<comment type="subcellular location">
    <subcellularLocation>
        <location evidence="1">Cell outer membrane</location>
    </subcellularLocation>
</comment>
<evidence type="ECO:0000256" key="4">
    <source>
        <dbReference type="PROSITE-ProRule" id="PRU00473"/>
    </source>
</evidence>
<dbReference type="Pfam" id="PF13557">
    <property type="entry name" value="Phenol_MetA_deg"/>
    <property type="match status" value="1"/>
</dbReference>
<evidence type="ECO:0000259" key="7">
    <source>
        <dbReference type="PROSITE" id="PS51123"/>
    </source>
</evidence>
<feature type="compositionally biased region" description="Low complexity" evidence="5">
    <location>
        <begin position="394"/>
        <end position="405"/>
    </location>
</feature>
<feature type="compositionally biased region" description="Basic and acidic residues" evidence="5">
    <location>
        <begin position="564"/>
        <end position="590"/>
    </location>
</feature>
<protein>
    <submittedName>
        <fullName evidence="8">Outer membrane protein</fullName>
    </submittedName>
</protein>
<dbReference type="Gene3D" id="4.10.1080.10">
    <property type="entry name" value="TSP type-3 repeat"/>
    <property type="match status" value="1"/>
</dbReference>
<evidence type="ECO:0000256" key="1">
    <source>
        <dbReference type="ARBA" id="ARBA00004442"/>
    </source>
</evidence>
<dbReference type="InterPro" id="IPR025737">
    <property type="entry name" value="FApF"/>
</dbReference>
<dbReference type="SUPFAM" id="SSF103647">
    <property type="entry name" value="TSP type-3 repeat"/>
    <property type="match status" value="1"/>
</dbReference>
<feature type="region of interest" description="Disordered" evidence="5">
    <location>
        <begin position="311"/>
        <end position="349"/>
    </location>
</feature>
<dbReference type="HOGENOM" id="CLU_020578_0_0_7"/>
<feature type="domain" description="OmpA-like" evidence="7">
    <location>
        <begin position="471"/>
        <end position="588"/>
    </location>
</feature>
<dbReference type="GO" id="GO:0005509">
    <property type="term" value="F:calcium ion binding"/>
    <property type="evidence" value="ECO:0007669"/>
    <property type="project" value="InterPro"/>
</dbReference>
<dbReference type="InterPro" id="IPR028974">
    <property type="entry name" value="TSP_type-3_rpt"/>
</dbReference>
<proteinExistence type="predicted"/>
<organism evidence="8 9">
    <name type="scientific">Sorangium cellulosum (strain So ce56)</name>
    <name type="common">Polyangium cellulosum (strain So ce56)</name>
    <dbReference type="NCBI Taxonomy" id="448385"/>
    <lineage>
        <taxon>Bacteria</taxon>
        <taxon>Pseudomonadati</taxon>
        <taxon>Myxococcota</taxon>
        <taxon>Polyangia</taxon>
        <taxon>Polyangiales</taxon>
        <taxon>Polyangiaceae</taxon>
        <taxon>Sorangium</taxon>
    </lineage>
</organism>
<accession>A9FCG1</accession>
<name>A9FCG1_SORC5</name>